<dbReference type="Proteomes" id="UP000198394">
    <property type="component" value="Unassembled WGS sequence"/>
</dbReference>
<dbReference type="EMBL" id="NDYL01000001">
    <property type="protein sequence ID" value="OXB94811.1"/>
    <property type="molecule type" value="Genomic_DNA"/>
</dbReference>
<organism evidence="1 2">
    <name type="scientific">Parageobacillus galactosidasius</name>
    <dbReference type="NCBI Taxonomy" id="883812"/>
    <lineage>
        <taxon>Bacteria</taxon>
        <taxon>Bacillati</taxon>
        <taxon>Bacillota</taxon>
        <taxon>Bacilli</taxon>
        <taxon>Bacillales</taxon>
        <taxon>Anoxybacillaceae</taxon>
        <taxon>Parageobacillus</taxon>
    </lineage>
</organism>
<name>A0A226QQR3_9BACL</name>
<evidence type="ECO:0000313" key="1">
    <source>
        <dbReference type="EMBL" id="OXB94811.1"/>
    </source>
</evidence>
<sequence>MMKKIWFWVSVLVILLFAAFDLRHQYVQYREPDYGRRVTIYSKEKVIHTYEKFITIQGDTVIFRNDYTKLVLKPAKVQIHE</sequence>
<keyword evidence="2" id="KW-1185">Reference proteome</keyword>
<accession>A0A226QQR3</accession>
<reference evidence="1 2" key="1">
    <citation type="submission" date="2017-04" db="EMBL/GenBank/DDBJ databases">
        <title>The genome sequence of Parageobacillus galactosidasius DSM 18751.</title>
        <authorList>
            <person name="Ramaloko W.T."/>
            <person name="Koen N."/>
            <person name="Polliack S."/>
            <person name="Aliyu H."/>
            <person name="Lebre P."/>
            <person name="Mohr T."/>
            <person name="Oswald F."/>
            <person name="Zwick M."/>
            <person name="Neumann A."/>
            <person name="Syldatk C."/>
            <person name="Cowan D."/>
            <person name="De Maayer P."/>
        </authorList>
    </citation>
    <scope>NUCLEOTIDE SEQUENCE [LARGE SCALE GENOMIC DNA]</scope>
    <source>
        <strain evidence="1 2">DSM 18751</strain>
    </source>
</reference>
<gene>
    <name evidence="1" type="ORF">B9L23_08085</name>
</gene>
<evidence type="ECO:0000313" key="2">
    <source>
        <dbReference type="Proteomes" id="UP000198394"/>
    </source>
</evidence>
<dbReference type="AlphaFoldDB" id="A0A226QQR3"/>
<dbReference type="RefSeq" id="WP_089097264.1">
    <property type="nucleotide sequence ID" value="NZ_NDYL01000001.1"/>
</dbReference>
<comment type="caution">
    <text evidence="1">The sequence shown here is derived from an EMBL/GenBank/DDBJ whole genome shotgun (WGS) entry which is preliminary data.</text>
</comment>
<protein>
    <submittedName>
        <fullName evidence="1">Uncharacterized protein</fullName>
    </submittedName>
</protein>
<proteinExistence type="predicted"/>